<organism evidence="1 2">
    <name type="scientific">Streptomyces caledonius</name>
    <dbReference type="NCBI Taxonomy" id="3134107"/>
    <lineage>
        <taxon>Bacteria</taxon>
        <taxon>Bacillati</taxon>
        <taxon>Actinomycetota</taxon>
        <taxon>Actinomycetes</taxon>
        <taxon>Kitasatosporales</taxon>
        <taxon>Streptomycetaceae</taxon>
        <taxon>Streptomyces</taxon>
    </lineage>
</organism>
<accession>A0ABU8U2N5</accession>
<keyword evidence="2" id="KW-1185">Reference proteome</keyword>
<comment type="caution">
    <text evidence="1">The sequence shown here is derived from an EMBL/GenBank/DDBJ whole genome shotgun (WGS) entry which is preliminary data.</text>
</comment>
<reference evidence="1 2" key="1">
    <citation type="submission" date="2024-03" db="EMBL/GenBank/DDBJ databases">
        <title>Novel Streptomyces species of biotechnological and ecological value are a feature of Machair soil.</title>
        <authorList>
            <person name="Prole J.R."/>
            <person name="Goodfellow M."/>
            <person name="Allenby N."/>
            <person name="Ward A.C."/>
        </authorList>
    </citation>
    <scope>NUCLEOTIDE SEQUENCE [LARGE SCALE GENOMIC DNA]</scope>
    <source>
        <strain evidence="1 2">MS1.HAVA.3</strain>
    </source>
</reference>
<evidence type="ECO:0000313" key="2">
    <source>
        <dbReference type="Proteomes" id="UP001382904"/>
    </source>
</evidence>
<protein>
    <submittedName>
        <fullName evidence="1">Uncharacterized protein</fullName>
    </submittedName>
</protein>
<sequence>MRLSLRAGKVLAGLPEHVEETVWDLLDAAAADPWGFGQWDAGGTEGEDVRFAATGQLSVVYFANRTLRHLSVLAIVWLG</sequence>
<dbReference type="Proteomes" id="UP001382904">
    <property type="component" value="Unassembled WGS sequence"/>
</dbReference>
<name>A0ABU8U2N5_9ACTN</name>
<gene>
    <name evidence="1" type="ORF">WKI68_12845</name>
</gene>
<evidence type="ECO:0000313" key="1">
    <source>
        <dbReference type="EMBL" id="MEJ8642123.1"/>
    </source>
</evidence>
<proteinExistence type="predicted"/>
<dbReference type="EMBL" id="JBBKAM010000002">
    <property type="protein sequence ID" value="MEJ8642123.1"/>
    <property type="molecule type" value="Genomic_DNA"/>
</dbReference>